<dbReference type="EMBL" id="WHUW01000109">
    <property type="protein sequence ID" value="KAF8423947.1"/>
    <property type="molecule type" value="Genomic_DNA"/>
</dbReference>
<sequence length="147" mass="16091">MPVAEHAVIGSLGRRSTLPPSTSLYLICGLFSFSITDVLIGSLLVLRYSLLFTTVAIYLHTLVCSIRIAPSALLSFCHVSLVLHRPPLARTHKLVLFPPIQLSNQRSIISKTDTLPPHSFQVPFLSGASCTVAMLDTFPLMSNAFVW</sequence>
<dbReference type="AlphaFoldDB" id="A0AAD4BEZ5"/>
<keyword evidence="1" id="KW-1133">Transmembrane helix</keyword>
<comment type="caution">
    <text evidence="2">The sequence shown here is derived from an EMBL/GenBank/DDBJ whole genome shotgun (WGS) entry which is preliminary data.</text>
</comment>
<name>A0AAD4BEZ5_BOLED</name>
<feature type="transmembrane region" description="Helical" evidence="1">
    <location>
        <begin position="24"/>
        <end position="45"/>
    </location>
</feature>
<accession>A0AAD4BEZ5</accession>
<reference evidence="2" key="2">
    <citation type="journal article" date="2020" name="Nat. Commun.">
        <title>Large-scale genome sequencing of mycorrhizal fungi provides insights into the early evolution of symbiotic traits.</title>
        <authorList>
            <person name="Miyauchi S."/>
            <person name="Kiss E."/>
            <person name="Kuo A."/>
            <person name="Drula E."/>
            <person name="Kohler A."/>
            <person name="Sanchez-Garcia M."/>
            <person name="Morin E."/>
            <person name="Andreopoulos B."/>
            <person name="Barry K.W."/>
            <person name="Bonito G."/>
            <person name="Buee M."/>
            <person name="Carver A."/>
            <person name="Chen C."/>
            <person name="Cichocki N."/>
            <person name="Clum A."/>
            <person name="Culley D."/>
            <person name="Crous P.W."/>
            <person name="Fauchery L."/>
            <person name="Girlanda M."/>
            <person name="Hayes R.D."/>
            <person name="Keri Z."/>
            <person name="LaButti K."/>
            <person name="Lipzen A."/>
            <person name="Lombard V."/>
            <person name="Magnuson J."/>
            <person name="Maillard F."/>
            <person name="Murat C."/>
            <person name="Nolan M."/>
            <person name="Ohm R.A."/>
            <person name="Pangilinan J."/>
            <person name="Pereira M.F."/>
            <person name="Perotto S."/>
            <person name="Peter M."/>
            <person name="Pfister S."/>
            <person name="Riley R."/>
            <person name="Sitrit Y."/>
            <person name="Stielow J.B."/>
            <person name="Szollosi G."/>
            <person name="Zifcakova L."/>
            <person name="Stursova M."/>
            <person name="Spatafora J.W."/>
            <person name="Tedersoo L."/>
            <person name="Vaario L.M."/>
            <person name="Yamada A."/>
            <person name="Yan M."/>
            <person name="Wang P."/>
            <person name="Xu J."/>
            <person name="Bruns T."/>
            <person name="Baldrian P."/>
            <person name="Vilgalys R."/>
            <person name="Dunand C."/>
            <person name="Henrissat B."/>
            <person name="Grigoriev I.V."/>
            <person name="Hibbett D."/>
            <person name="Nagy L.G."/>
            <person name="Martin F.M."/>
        </authorList>
    </citation>
    <scope>NUCLEOTIDE SEQUENCE</scope>
    <source>
        <strain evidence="2">BED1</strain>
    </source>
</reference>
<feature type="transmembrane region" description="Helical" evidence="1">
    <location>
        <begin position="57"/>
        <end position="83"/>
    </location>
</feature>
<evidence type="ECO:0000313" key="2">
    <source>
        <dbReference type="EMBL" id="KAF8423947.1"/>
    </source>
</evidence>
<keyword evidence="1" id="KW-0812">Transmembrane</keyword>
<evidence type="ECO:0000256" key="1">
    <source>
        <dbReference type="SAM" id="Phobius"/>
    </source>
</evidence>
<protein>
    <submittedName>
        <fullName evidence="2">Uncharacterized protein</fullName>
    </submittedName>
</protein>
<keyword evidence="1" id="KW-0472">Membrane</keyword>
<keyword evidence="3" id="KW-1185">Reference proteome</keyword>
<reference evidence="2" key="1">
    <citation type="submission" date="2019-10" db="EMBL/GenBank/DDBJ databases">
        <authorList>
            <consortium name="DOE Joint Genome Institute"/>
            <person name="Kuo A."/>
            <person name="Miyauchi S."/>
            <person name="Kiss E."/>
            <person name="Drula E."/>
            <person name="Kohler A."/>
            <person name="Sanchez-Garcia M."/>
            <person name="Andreopoulos B."/>
            <person name="Barry K.W."/>
            <person name="Bonito G."/>
            <person name="Buee M."/>
            <person name="Carver A."/>
            <person name="Chen C."/>
            <person name="Cichocki N."/>
            <person name="Clum A."/>
            <person name="Culley D."/>
            <person name="Crous P.W."/>
            <person name="Fauchery L."/>
            <person name="Girlanda M."/>
            <person name="Hayes R."/>
            <person name="Keri Z."/>
            <person name="LaButti K."/>
            <person name="Lipzen A."/>
            <person name="Lombard V."/>
            <person name="Magnuson J."/>
            <person name="Maillard F."/>
            <person name="Morin E."/>
            <person name="Murat C."/>
            <person name="Nolan M."/>
            <person name="Ohm R."/>
            <person name="Pangilinan J."/>
            <person name="Pereira M."/>
            <person name="Perotto S."/>
            <person name="Peter M."/>
            <person name="Riley R."/>
            <person name="Sitrit Y."/>
            <person name="Stielow B."/>
            <person name="Szollosi G."/>
            <person name="Zifcakova L."/>
            <person name="Stursova M."/>
            <person name="Spatafora J.W."/>
            <person name="Tedersoo L."/>
            <person name="Vaario L.-M."/>
            <person name="Yamada A."/>
            <person name="Yan M."/>
            <person name="Wang P."/>
            <person name="Xu J."/>
            <person name="Bruns T."/>
            <person name="Baldrian P."/>
            <person name="Vilgalys R."/>
            <person name="Henrissat B."/>
            <person name="Grigoriev I.V."/>
            <person name="Hibbett D."/>
            <person name="Nagy L.G."/>
            <person name="Martin F.M."/>
        </authorList>
    </citation>
    <scope>NUCLEOTIDE SEQUENCE</scope>
    <source>
        <strain evidence="2">BED1</strain>
    </source>
</reference>
<proteinExistence type="predicted"/>
<gene>
    <name evidence="2" type="ORF">L210DRAFT_2109791</name>
</gene>
<organism evidence="2 3">
    <name type="scientific">Boletus edulis BED1</name>
    <dbReference type="NCBI Taxonomy" id="1328754"/>
    <lineage>
        <taxon>Eukaryota</taxon>
        <taxon>Fungi</taxon>
        <taxon>Dikarya</taxon>
        <taxon>Basidiomycota</taxon>
        <taxon>Agaricomycotina</taxon>
        <taxon>Agaricomycetes</taxon>
        <taxon>Agaricomycetidae</taxon>
        <taxon>Boletales</taxon>
        <taxon>Boletineae</taxon>
        <taxon>Boletaceae</taxon>
        <taxon>Boletoideae</taxon>
        <taxon>Boletus</taxon>
    </lineage>
</organism>
<evidence type="ECO:0000313" key="3">
    <source>
        <dbReference type="Proteomes" id="UP001194468"/>
    </source>
</evidence>
<dbReference type="Proteomes" id="UP001194468">
    <property type="component" value="Unassembled WGS sequence"/>
</dbReference>